<dbReference type="Pfam" id="PF00892">
    <property type="entry name" value="EamA"/>
    <property type="match status" value="2"/>
</dbReference>
<protein>
    <submittedName>
        <fullName evidence="3">EamA domain-containing membrane protein RarD</fullName>
    </submittedName>
</protein>
<feature type="domain" description="EamA" evidence="2">
    <location>
        <begin position="145"/>
        <end position="283"/>
    </location>
</feature>
<feature type="domain" description="EamA" evidence="2">
    <location>
        <begin position="8"/>
        <end position="137"/>
    </location>
</feature>
<accession>A0A4R7EUC8</accession>
<dbReference type="EMBL" id="SOAG01000016">
    <property type="protein sequence ID" value="TDS57256.1"/>
    <property type="molecule type" value="Genomic_DNA"/>
</dbReference>
<feature type="transmembrane region" description="Helical" evidence="1">
    <location>
        <begin position="66"/>
        <end position="86"/>
    </location>
</feature>
<gene>
    <name evidence="3" type="ORF">C8P70_11672</name>
</gene>
<dbReference type="PANTHER" id="PTHR22911:SF79">
    <property type="entry name" value="MOBA-LIKE NTP TRANSFERASE DOMAIN-CONTAINING PROTEIN"/>
    <property type="match status" value="1"/>
</dbReference>
<name>A0A4R7EUC8_9FLAO</name>
<keyword evidence="1" id="KW-0472">Membrane</keyword>
<organism evidence="3 4">
    <name type="scientific">Myroides indicus</name>
    <dbReference type="NCBI Taxonomy" id="1323422"/>
    <lineage>
        <taxon>Bacteria</taxon>
        <taxon>Pseudomonadati</taxon>
        <taxon>Bacteroidota</taxon>
        <taxon>Flavobacteriia</taxon>
        <taxon>Flavobacteriales</taxon>
        <taxon>Flavobacteriaceae</taxon>
        <taxon>Myroides</taxon>
    </lineage>
</organism>
<dbReference type="RefSeq" id="WP_133712824.1">
    <property type="nucleotide sequence ID" value="NZ_SOAG01000016.1"/>
</dbReference>
<feature type="transmembrane region" description="Helical" evidence="1">
    <location>
        <begin position="143"/>
        <end position="163"/>
    </location>
</feature>
<proteinExistence type="predicted"/>
<reference evidence="3 4" key="1">
    <citation type="submission" date="2019-03" db="EMBL/GenBank/DDBJ databases">
        <title>Genomic Encyclopedia of Archaeal and Bacterial Type Strains, Phase II (KMG-II): from individual species to whole genera.</title>
        <authorList>
            <person name="Goeker M."/>
        </authorList>
    </citation>
    <scope>NUCLEOTIDE SEQUENCE [LARGE SCALE GENOMIC DNA]</scope>
    <source>
        <strain evidence="3 4">DSM 28213</strain>
    </source>
</reference>
<keyword evidence="1" id="KW-0812">Transmembrane</keyword>
<dbReference type="Proteomes" id="UP000295215">
    <property type="component" value="Unassembled WGS sequence"/>
</dbReference>
<dbReference type="InterPro" id="IPR037185">
    <property type="entry name" value="EmrE-like"/>
</dbReference>
<comment type="caution">
    <text evidence="3">The sequence shown here is derived from an EMBL/GenBank/DDBJ whole genome shotgun (WGS) entry which is preliminary data.</text>
</comment>
<keyword evidence="1" id="KW-1133">Transmembrane helix</keyword>
<feature type="transmembrane region" description="Helical" evidence="1">
    <location>
        <begin position="210"/>
        <end position="231"/>
    </location>
</feature>
<dbReference type="SUPFAM" id="SSF103481">
    <property type="entry name" value="Multidrug resistance efflux transporter EmrE"/>
    <property type="match status" value="2"/>
</dbReference>
<evidence type="ECO:0000313" key="3">
    <source>
        <dbReference type="EMBL" id="TDS57256.1"/>
    </source>
</evidence>
<feature type="transmembrane region" description="Helical" evidence="1">
    <location>
        <begin position="119"/>
        <end position="137"/>
    </location>
</feature>
<feature type="transmembrane region" description="Helical" evidence="1">
    <location>
        <begin position="9"/>
        <end position="30"/>
    </location>
</feature>
<dbReference type="PANTHER" id="PTHR22911">
    <property type="entry name" value="ACYL-MALONYL CONDENSING ENZYME-RELATED"/>
    <property type="match status" value="1"/>
</dbReference>
<feature type="transmembrane region" description="Helical" evidence="1">
    <location>
        <begin position="92"/>
        <end position="112"/>
    </location>
</feature>
<evidence type="ECO:0000256" key="1">
    <source>
        <dbReference type="SAM" id="Phobius"/>
    </source>
</evidence>
<dbReference type="GO" id="GO:0016020">
    <property type="term" value="C:membrane"/>
    <property type="evidence" value="ECO:0007669"/>
    <property type="project" value="InterPro"/>
</dbReference>
<sequence>MLADNIKSYLYLHLIVFIWGFTAILGHLISLEALSLVWYRIVIAVISLGIIFLFKKQTIKDTKQNILRFLAAGVIIALHWLTFFWAIKVSNISVTLACLSIGAFFTSILEPVFYKRKIVLYEVFFGFIVVCALILIFSVEHQYVTGIILGLIAAFLSALFSIINGKLVQYTPAPVITFYEMVGGVIILSLFLLFSGGFTIQFFAISAVDWFWLFILGFFCTALAFLGSVYIMKHLTPYTVMLTVNLEPVYGILLAVLLFKDSEKMNFEFYLGALLILSTVILNGVVKHRKKRKLGKL</sequence>
<dbReference type="AlphaFoldDB" id="A0A4R7EUC8"/>
<dbReference type="OrthoDB" id="9150437at2"/>
<feature type="transmembrane region" description="Helical" evidence="1">
    <location>
        <begin position="36"/>
        <end position="54"/>
    </location>
</feature>
<evidence type="ECO:0000313" key="4">
    <source>
        <dbReference type="Proteomes" id="UP000295215"/>
    </source>
</evidence>
<feature type="transmembrane region" description="Helical" evidence="1">
    <location>
        <begin position="238"/>
        <end position="257"/>
    </location>
</feature>
<feature type="transmembrane region" description="Helical" evidence="1">
    <location>
        <begin position="175"/>
        <end position="204"/>
    </location>
</feature>
<evidence type="ECO:0000259" key="2">
    <source>
        <dbReference type="Pfam" id="PF00892"/>
    </source>
</evidence>
<dbReference type="InterPro" id="IPR000620">
    <property type="entry name" value="EamA_dom"/>
</dbReference>
<feature type="transmembrane region" description="Helical" evidence="1">
    <location>
        <begin position="269"/>
        <end position="286"/>
    </location>
</feature>
<keyword evidence="4" id="KW-1185">Reference proteome</keyword>